<sequence>MASNVQYFFFFSFITIWLSSTIAYAQVDGLASYYTPPYTPSACYGYEDHGVMIAAASEAIFNNGAACGQYYQVTCISGTNAGTPHPCWGSGTVVVKIVDRCPDGCRSTIDLSQEAFASIADPNSGVINISYQRV</sequence>
<feature type="domain" description="Expansin-like EG45" evidence="5">
    <location>
        <begin position="28"/>
        <end position="134"/>
    </location>
</feature>
<evidence type="ECO:0000313" key="6">
    <source>
        <dbReference type="EMBL" id="OAY38633.1"/>
    </source>
</evidence>
<dbReference type="SUPFAM" id="SSF50685">
    <property type="entry name" value="Barwin-like endoglucanases"/>
    <property type="match status" value="1"/>
</dbReference>
<dbReference type="SMART" id="SM00837">
    <property type="entry name" value="DPBB_1"/>
    <property type="match status" value="1"/>
</dbReference>
<dbReference type="InterPro" id="IPR036908">
    <property type="entry name" value="RlpA-like_sf"/>
</dbReference>
<comment type="subcellular location">
    <subcellularLocation>
        <location evidence="1">Secreted</location>
    </subcellularLocation>
</comment>
<dbReference type="Pfam" id="PF03330">
    <property type="entry name" value="DPBB_1"/>
    <property type="match status" value="1"/>
</dbReference>
<evidence type="ECO:0000256" key="4">
    <source>
        <dbReference type="SAM" id="SignalP"/>
    </source>
</evidence>
<dbReference type="STRING" id="3983.A0A2C9V2Y2"/>
<dbReference type="PANTHER" id="PTHR47295:SF4">
    <property type="entry name" value="EXPANSIN-LIKE EG45 DOMAIN-CONTAINING PROTEIN"/>
    <property type="match status" value="1"/>
</dbReference>
<dbReference type="FunFam" id="2.40.40.10:FF:000005">
    <property type="entry name" value="Barwin-related endoglucanase"/>
    <property type="match status" value="1"/>
</dbReference>
<dbReference type="Gene3D" id="2.40.40.10">
    <property type="entry name" value="RlpA-like domain"/>
    <property type="match status" value="1"/>
</dbReference>
<evidence type="ECO:0000313" key="7">
    <source>
        <dbReference type="Proteomes" id="UP000091857"/>
    </source>
</evidence>
<dbReference type="Gramene" id="Manes.10G030600.1.v8.1">
    <property type="protein sequence ID" value="Manes.10G030600.1.v8.1.CDS"/>
    <property type="gene ID" value="Manes.10G030600.v8.1"/>
</dbReference>
<dbReference type="CDD" id="cd22269">
    <property type="entry name" value="DPBB_EG45-like"/>
    <property type="match status" value="1"/>
</dbReference>
<proteinExistence type="predicted"/>
<evidence type="ECO:0000256" key="2">
    <source>
        <dbReference type="ARBA" id="ARBA00022525"/>
    </source>
</evidence>
<protein>
    <recommendedName>
        <fullName evidence="5">Expansin-like EG45 domain-containing protein</fullName>
    </recommendedName>
</protein>
<dbReference type="OrthoDB" id="406505at2759"/>
<dbReference type="EMBL" id="CM004396">
    <property type="protein sequence ID" value="OAY38633.1"/>
    <property type="molecule type" value="Genomic_DNA"/>
</dbReference>
<dbReference type="InterPro" id="IPR007118">
    <property type="entry name" value="Expan_Lol_pI"/>
</dbReference>
<dbReference type="InterPro" id="IPR009009">
    <property type="entry name" value="RlpA-like_DPBB"/>
</dbReference>
<accession>A0A2C9V2Y2</accession>
<dbReference type="InterPro" id="IPR007112">
    <property type="entry name" value="Expansin/allergen_DPBB_dom"/>
</dbReference>
<dbReference type="Proteomes" id="UP000091857">
    <property type="component" value="Chromosome 10"/>
</dbReference>
<feature type="signal peptide" evidence="4">
    <location>
        <begin position="1"/>
        <end position="25"/>
    </location>
</feature>
<reference evidence="7" key="1">
    <citation type="journal article" date="2016" name="Nat. Biotechnol.">
        <title>Sequencing wild and cultivated cassava and related species reveals extensive interspecific hybridization and genetic diversity.</title>
        <authorList>
            <person name="Bredeson J.V."/>
            <person name="Lyons J.B."/>
            <person name="Prochnik S.E."/>
            <person name="Wu G.A."/>
            <person name="Ha C.M."/>
            <person name="Edsinger-Gonzales E."/>
            <person name="Grimwood J."/>
            <person name="Schmutz J."/>
            <person name="Rabbi I.Y."/>
            <person name="Egesi C."/>
            <person name="Nauluvula P."/>
            <person name="Lebot V."/>
            <person name="Ndunguru J."/>
            <person name="Mkamilo G."/>
            <person name="Bart R.S."/>
            <person name="Setter T.L."/>
            <person name="Gleadow R.M."/>
            <person name="Kulakow P."/>
            <person name="Ferguson M.E."/>
            <person name="Rounsley S."/>
            <person name="Rokhsar D.S."/>
        </authorList>
    </citation>
    <scope>NUCLEOTIDE SEQUENCE [LARGE SCALE GENOMIC DNA]</scope>
    <source>
        <strain evidence="7">cv. AM560-2</strain>
    </source>
</reference>
<dbReference type="InterPro" id="IPR044206">
    <property type="entry name" value="EGC1/2"/>
</dbReference>
<dbReference type="AlphaFoldDB" id="A0A2C9V2Y2"/>
<evidence type="ECO:0000256" key="3">
    <source>
        <dbReference type="ARBA" id="ARBA00022729"/>
    </source>
</evidence>
<evidence type="ECO:0000259" key="5">
    <source>
        <dbReference type="PROSITE" id="PS50842"/>
    </source>
</evidence>
<keyword evidence="3 4" id="KW-0732">Signal</keyword>
<gene>
    <name evidence="6" type="ORF">MANES_10G030600v8</name>
</gene>
<dbReference type="GO" id="GO:0048046">
    <property type="term" value="C:apoplast"/>
    <property type="evidence" value="ECO:0007669"/>
    <property type="project" value="InterPro"/>
</dbReference>
<dbReference type="OMA" id="ACGQYYQ"/>
<keyword evidence="7" id="KW-1185">Reference proteome</keyword>
<evidence type="ECO:0000256" key="1">
    <source>
        <dbReference type="ARBA" id="ARBA00004613"/>
    </source>
</evidence>
<dbReference type="GO" id="GO:0009627">
    <property type="term" value="P:systemic acquired resistance"/>
    <property type="evidence" value="ECO:0007669"/>
    <property type="project" value="InterPro"/>
</dbReference>
<organism evidence="6 7">
    <name type="scientific">Manihot esculenta</name>
    <name type="common">Cassava</name>
    <name type="synonym">Jatropha manihot</name>
    <dbReference type="NCBI Taxonomy" id="3983"/>
    <lineage>
        <taxon>Eukaryota</taxon>
        <taxon>Viridiplantae</taxon>
        <taxon>Streptophyta</taxon>
        <taxon>Embryophyta</taxon>
        <taxon>Tracheophyta</taxon>
        <taxon>Spermatophyta</taxon>
        <taxon>Magnoliopsida</taxon>
        <taxon>eudicotyledons</taxon>
        <taxon>Gunneridae</taxon>
        <taxon>Pentapetalae</taxon>
        <taxon>rosids</taxon>
        <taxon>fabids</taxon>
        <taxon>Malpighiales</taxon>
        <taxon>Euphorbiaceae</taxon>
        <taxon>Crotonoideae</taxon>
        <taxon>Manihoteae</taxon>
        <taxon>Manihot</taxon>
    </lineage>
</organism>
<keyword evidence="2" id="KW-0964">Secreted</keyword>
<feature type="chain" id="PRO_5012971474" description="Expansin-like EG45 domain-containing protein" evidence="4">
    <location>
        <begin position="26"/>
        <end position="134"/>
    </location>
</feature>
<dbReference type="PROSITE" id="PS50842">
    <property type="entry name" value="EXPANSIN_EG45"/>
    <property type="match status" value="1"/>
</dbReference>
<dbReference type="PRINTS" id="PR01225">
    <property type="entry name" value="EXPANSNFAMLY"/>
</dbReference>
<comment type="caution">
    <text evidence="6">The sequence shown here is derived from an EMBL/GenBank/DDBJ whole genome shotgun (WGS) entry which is preliminary data.</text>
</comment>
<name>A0A2C9V2Y2_MANES</name>
<dbReference type="PANTHER" id="PTHR47295">
    <property type="entry name" value="EG45-LIKE DOMAIN CONTAINING PROTEIN 1-RELATED"/>
    <property type="match status" value="1"/>
</dbReference>